<dbReference type="AlphaFoldDB" id="A0A143PUX6"/>
<feature type="transmembrane region" description="Helical" evidence="7">
    <location>
        <begin position="469"/>
        <end position="496"/>
    </location>
</feature>
<proteinExistence type="inferred from homology"/>
<feature type="transmembrane region" description="Helical" evidence="7">
    <location>
        <begin position="121"/>
        <end position="140"/>
    </location>
</feature>
<dbReference type="STRING" id="1855912.LuPra_05270"/>
<accession>A0A143PUX6</accession>
<keyword evidence="9" id="KW-0067">ATP-binding</keyword>
<feature type="domain" description="ABC3 transporter permease C-terminal" evidence="8">
    <location>
        <begin position="476"/>
        <end position="589"/>
    </location>
</feature>
<feature type="transmembrane region" description="Helical" evidence="7">
    <location>
        <begin position="560"/>
        <end position="582"/>
    </location>
</feature>
<gene>
    <name evidence="9" type="primary">macB_52</name>
    <name evidence="9" type="ORF">LuPra_05270</name>
</gene>
<keyword evidence="5 7" id="KW-0472">Membrane</keyword>
<dbReference type="GO" id="GO:0005524">
    <property type="term" value="F:ATP binding"/>
    <property type="evidence" value="ECO:0007669"/>
    <property type="project" value="UniProtKB-KW"/>
</dbReference>
<feature type="transmembrane region" description="Helical" evidence="7">
    <location>
        <begin position="73"/>
        <end position="94"/>
    </location>
</feature>
<comment type="subcellular location">
    <subcellularLocation>
        <location evidence="1">Cell membrane</location>
        <topology evidence="1">Multi-pass membrane protein</topology>
    </subcellularLocation>
</comment>
<keyword evidence="9" id="KW-0547">Nucleotide-binding</keyword>
<keyword evidence="10" id="KW-1185">Reference proteome</keyword>
<evidence type="ECO:0000256" key="2">
    <source>
        <dbReference type="ARBA" id="ARBA00022475"/>
    </source>
</evidence>
<feature type="transmembrane region" description="Helical" evidence="7">
    <location>
        <begin position="517"/>
        <end position="540"/>
    </location>
</feature>
<dbReference type="KEGG" id="abac:LuPra_05270"/>
<keyword evidence="3 7" id="KW-0812">Transmembrane</keyword>
<dbReference type="EC" id="3.6.3.-" evidence="9"/>
<dbReference type="GO" id="GO:0022857">
    <property type="term" value="F:transmembrane transporter activity"/>
    <property type="evidence" value="ECO:0007669"/>
    <property type="project" value="TreeGrafter"/>
</dbReference>
<evidence type="ECO:0000313" key="9">
    <source>
        <dbReference type="EMBL" id="AMY11998.1"/>
    </source>
</evidence>
<comment type="similarity">
    <text evidence="6">Belongs to the ABC-4 integral membrane protein family.</text>
</comment>
<feature type="domain" description="ABC3 transporter permease C-terminal" evidence="8">
    <location>
        <begin position="76"/>
        <end position="196"/>
    </location>
</feature>
<sequence>MIGRRKDGVTLAQTQAGLEPIYRRTIDHLLASVPGAIAGPVREYLRRVEFRVQPAAAGGASALRRDLDRPLRILMAVVGIVLFIACANLATLVLSRTAGRQRELTVRLAIGAGRWRLARQLLTESLVLSAAGGLLGLLVARWGGSTILRLGAGEAGIGAVDLAPDLAVLTFTLVVAVTAGVLLALGSVWHLVRTPPQRVLRDAAGGHAAAGLARLFVPIQVALATAVLIGAGLLLQTFENILHGHDGFRREQLVTLSVRPQLVGYDSTRAASYIDLVKTRLEALPGVTSVTRSNHPPGALDGTSLVEAPGFESAAPMLRTAGYHRVGPRVIETWGLTLLRGRDLDPSDDASTRSALVNESFARHFFHGLDVVGRRFAFAGNGDRPHTIVGVVADARDRGPRLPIERVAYTYLPPDEMGFGSFAVRGQGSESALIAAVRRALREADPQVPVVEIQTMDERVQEGLRRERLLAVLGTLFGALALLLVAIGLYGLLAGAVTHRTREIGIRLALGGDRRNVLLLFLRQGLSLVGLGLVAGLGVGTLLGRFIRGELYGVTPTDPVTFVAAACVLVVTSAAACLVPAVRASRTDPMSALRDE</sequence>
<feature type="transmembrane region" description="Helical" evidence="7">
    <location>
        <begin position="166"/>
        <end position="192"/>
    </location>
</feature>
<dbReference type="PANTHER" id="PTHR30572:SF4">
    <property type="entry name" value="ABC TRANSPORTER PERMEASE YTRF"/>
    <property type="match status" value="1"/>
</dbReference>
<dbReference type="Proteomes" id="UP000076079">
    <property type="component" value="Chromosome"/>
</dbReference>
<feature type="transmembrane region" description="Helical" evidence="7">
    <location>
        <begin position="212"/>
        <end position="235"/>
    </location>
</feature>
<evidence type="ECO:0000313" key="10">
    <source>
        <dbReference type="Proteomes" id="UP000076079"/>
    </source>
</evidence>
<evidence type="ECO:0000256" key="7">
    <source>
        <dbReference type="SAM" id="Phobius"/>
    </source>
</evidence>
<dbReference type="EMBL" id="CP015136">
    <property type="protein sequence ID" value="AMY11998.1"/>
    <property type="molecule type" value="Genomic_DNA"/>
</dbReference>
<dbReference type="GO" id="GO:0005886">
    <property type="term" value="C:plasma membrane"/>
    <property type="evidence" value="ECO:0007669"/>
    <property type="project" value="UniProtKB-SubCell"/>
</dbReference>
<keyword evidence="9" id="KW-0378">Hydrolase</keyword>
<dbReference type="GO" id="GO:0016787">
    <property type="term" value="F:hydrolase activity"/>
    <property type="evidence" value="ECO:0007669"/>
    <property type="project" value="UniProtKB-KW"/>
</dbReference>
<reference evidence="9 10" key="1">
    <citation type="journal article" date="2016" name="Genome Announc.">
        <title>First Complete Genome Sequence of a Subdivision 6 Acidobacterium Strain.</title>
        <authorList>
            <person name="Huang S."/>
            <person name="Vieira S."/>
            <person name="Bunk B."/>
            <person name="Riedel T."/>
            <person name="Sproer C."/>
            <person name="Overmann J."/>
        </authorList>
    </citation>
    <scope>NUCLEOTIDE SEQUENCE [LARGE SCALE GENOMIC DNA]</scope>
    <source>
        <strain evidence="10">DSM 100886 HEG_-6_39</strain>
    </source>
</reference>
<evidence type="ECO:0000256" key="6">
    <source>
        <dbReference type="ARBA" id="ARBA00038076"/>
    </source>
</evidence>
<dbReference type="Pfam" id="PF02687">
    <property type="entry name" value="FtsX"/>
    <property type="match status" value="2"/>
</dbReference>
<organism evidence="9 10">
    <name type="scientific">Luteitalea pratensis</name>
    <dbReference type="NCBI Taxonomy" id="1855912"/>
    <lineage>
        <taxon>Bacteria</taxon>
        <taxon>Pseudomonadati</taxon>
        <taxon>Acidobacteriota</taxon>
        <taxon>Vicinamibacteria</taxon>
        <taxon>Vicinamibacterales</taxon>
        <taxon>Vicinamibacteraceae</taxon>
        <taxon>Luteitalea</taxon>
    </lineage>
</organism>
<reference evidence="10" key="2">
    <citation type="submission" date="2016-04" db="EMBL/GenBank/DDBJ databases">
        <title>First Complete Genome Sequence of a Subdivision 6 Acidobacterium.</title>
        <authorList>
            <person name="Huang S."/>
            <person name="Vieira S."/>
            <person name="Bunk B."/>
            <person name="Riedel T."/>
            <person name="Sproeer C."/>
            <person name="Overmann J."/>
        </authorList>
    </citation>
    <scope>NUCLEOTIDE SEQUENCE [LARGE SCALE GENOMIC DNA]</scope>
    <source>
        <strain evidence="10">DSM 100886 HEG_-6_39</strain>
    </source>
</reference>
<evidence type="ECO:0000256" key="1">
    <source>
        <dbReference type="ARBA" id="ARBA00004651"/>
    </source>
</evidence>
<dbReference type="RefSeq" id="WP_162472832.1">
    <property type="nucleotide sequence ID" value="NZ_CP015136.1"/>
</dbReference>
<evidence type="ECO:0000256" key="5">
    <source>
        <dbReference type="ARBA" id="ARBA00023136"/>
    </source>
</evidence>
<protein>
    <submittedName>
        <fullName evidence="9">Macrolide export ATP-binding/permease protein MacB</fullName>
        <ecNumber evidence="9">3.6.3.-</ecNumber>
    </submittedName>
</protein>
<keyword evidence="4 7" id="KW-1133">Transmembrane helix</keyword>
<evidence type="ECO:0000256" key="3">
    <source>
        <dbReference type="ARBA" id="ARBA00022692"/>
    </source>
</evidence>
<evidence type="ECO:0000256" key="4">
    <source>
        <dbReference type="ARBA" id="ARBA00022989"/>
    </source>
</evidence>
<keyword evidence="2" id="KW-1003">Cell membrane</keyword>
<evidence type="ECO:0000259" key="8">
    <source>
        <dbReference type="Pfam" id="PF02687"/>
    </source>
</evidence>
<dbReference type="InterPro" id="IPR050250">
    <property type="entry name" value="Macrolide_Exporter_MacB"/>
</dbReference>
<dbReference type="InterPro" id="IPR003838">
    <property type="entry name" value="ABC3_permease_C"/>
</dbReference>
<dbReference type="PANTHER" id="PTHR30572">
    <property type="entry name" value="MEMBRANE COMPONENT OF TRANSPORTER-RELATED"/>
    <property type="match status" value="1"/>
</dbReference>
<name>A0A143PUX6_LUTPR</name>